<feature type="non-terminal residue" evidence="1">
    <location>
        <position position="51"/>
    </location>
</feature>
<keyword evidence="2" id="KW-1185">Reference proteome</keyword>
<dbReference type="AlphaFoldDB" id="A0AAE0TC68"/>
<organism evidence="1 2">
    <name type="scientific">Potamilus streckersoni</name>
    <dbReference type="NCBI Taxonomy" id="2493646"/>
    <lineage>
        <taxon>Eukaryota</taxon>
        <taxon>Metazoa</taxon>
        <taxon>Spiralia</taxon>
        <taxon>Lophotrochozoa</taxon>
        <taxon>Mollusca</taxon>
        <taxon>Bivalvia</taxon>
        <taxon>Autobranchia</taxon>
        <taxon>Heteroconchia</taxon>
        <taxon>Palaeoheterodonta</taxon>
        <taxon>Unionida</taxon>
        <taxon>Unionoidea</taxon>
        <taxon>Unionidae</taxon>
        <taxon>Ambleminae</taxon>
        <taxon>Lampsilini</taxon>
        <taxon>Potamilus</taxon>
    </lineage>
</organism>
<sequence>GHIMCMRNTFDGDIKFLSDRSLGKRNRTLIISQTICYHLDMQHIYKIEGHQ</sequence>
<feature type="non-terminal residue" evidence="1">
    <location>
        <position position="1"/>
    </location>
</feature>
<proteinExistence type="predicted"/>
<dbReference type="Proteomes" id="UP001195483">
    <property type="component" value="Unassembled WGS sequence"/>
</dbReference>
<protein>
    <submittedName>
        <fullName evidence="1">Uncharacterized protein</fullName>
    </submittedName>
</protein>
<evidence type="ECO:0000313" key="1">
    <source>
        <dbReference type="EMBL" id="KAK3607689.1"/>
    </source>
</evidence>
<name>A0AAE0TC68_9BIVA</name>
<comment type="caution">
    <text evidence="1">The sequence shown here is derived from an EMBL/GenBank/DDBJ whole genome shotgun (WGS) entry which is preliminary data.</text>
</comment>
<gene>
    <name evidence="1" type="ORF">CHS0354_016711</name>
</gene>
<reference evidence="1" key="2">
    <citation type="journal article" date="2021" name="Genome Biol. Evol.">
        <title>Developing a high-quality reference genome for a parasitic bivalve with doubly uniparental inheritance (Bivalvia: Unionida).</title>
        <authorList>
            <person name="Smith C.H."/>
        </authorList>
    </citation>
    <scope>NUCLEOTIDE SEQUENCE</scope>
    <source>
        <strain evidence="1">CHS0354</strain>
        <tissue evidence="1">Mantle</tissue>
    </source>
</reference>
<dbReference type="EMBL" id="JAEAOA010001030">
    <property type="protein sequence ID" value="KAK3607689.1"/>
    <property type="molecule type" value="Genomic_DNA"/>
</dbReference>
<reference evidence="1" key="3">
    <citation type="submission" date="2023-05" db="EMBL/GenBank/DDBJ databases">
        <authorList>
            <person name="Smith C.H."/>
        </authorList>
    </citation>
    <scope>NUCLEOTIDE SEQUENCE</scope>
    <source>
        <strain evidence="1">CHS0354</strain>
        <tissue evidence="1">Mantle</tissue>
    </source>
</reference>
<reference evidence="1" key="1">
    <citation type="journal article" date="2021" name="Genome Biol. Evol.">
        <title>A High-Quality Reference Genome for a Parasitic Bivalve with Doubly Uniparental Inheritance (Bivalvia: Unionida).</title>
        <authorList>
            <person name="Smith C.H."/>
        </authorList>
    </citation>
    <scope>NUCLEOTIDE SEQUENCE</scope>
    <source>
        <strain evidence="1">CHS0354</strain>
    </source>
</reference>
<evidence type="ECO:0000313" key="2">
    <source>
        <dbReference type="Proteomes" id="UP001195483"/>
    </source>
</evidence>
<accession>A0AAE0TC68</accession>